<dbReference type="EMBL" id="BGPR01000184">
    <property type="protein sequence ID" value="GBM02875.1"/>
    <property type="molecule type" value="Genomic_DNA"/>
</dbReference>
<organism evidence="1 2">
    <name type="scientific">Araneus ventricosus</name>
    <name type="common">Orbweaver spider</name>
    <name type="synonym">Epeira ventricosa</name>
    <dbReference type="NCBI Taxonomy" id="182803"/>
    <lineage>
        <taxon>Eukaryota</taxon>
        <taxon>Metazoa</taxon>
        <taxon>Ecdysozoa</taxon>
        <taxon>Arthropoda</taxon>
        <taxon>Chelicerata</taxon>
        <taxon>Arachnida</taxon>
        <taxon>Araneae</taxon>
        <taxon>Araneomorphae</taxon>
        <taxon>Entelegynae</taxon>
        <taxon>Araneoidea</taxon>
        <taxon>Araneidae</taxon>
        <taxon>Araneus</taxon>
    </lineage>
</organism>
<dbReference type="AlphaFoldDB" id="A0A4Y2CHT2"/>
<keyword evidence="2" id="KW-1185">Reference proteome</keyword>
<proteinExistence type="predicted"/>
<protein>
    <submittedName>
        <fullName evidence="1">Uncharacterized protein</fullName>
    </submittedName>
</protein>
<gene>
    <name evidence="1" type="ORF">AVEN_52049_1</name>
</gene>
<sequence length="47" mass="5187">MTRTIPELAPPFPDFHTTPDPLILVVLPPSDLLLPYTQMDTQGRAGL</sequence>
<feature type="non-terminal residue" evidence="1">
    <location>
        <position position="47"/>
    </location>
</feature>
<evidence type="ECO:0000313" key="2">
    <source>
        <dbReference type="Proteomes" id="UP000499080"/>
    </source>
</evidence>
<evidence type="ECO:0000313" key="1">
    <source>
        <dbReference type="EMBL" id="GBM02875.1"/>
    </source>
</evidence>
<name>A0A4Y2CHT2_ARAVE</name>
<dbReference type="Proteomes" id="UP000499080">
    <property type="component" value="Unassembled WGS sequence"/>
</dbReference>
<accession>A0A4Y2CHT2</accession>
<comment type="caution">
    <text evidence="1">The sequence shown here is derived from an EMBL/GenBank/DDBJ whole genome shotgun (WGS) entry which is preliminary data.</text>
</comment>
<reference evidence="1 2" key="1">
    <citation type="journal article" date="2019" name="Sci. Rep.">
        <title>Orb-weaving spider Araneus ventricosus genome elucidates the spidroin gene catalogue.</title>
        <authorList>
            <person name="Kono N."/>
            <person name="Nakamura H."/>
            <person name="Ohtoshi R."/>
            <person name="Moran D.A.P."/>
            <person name="Shinohara A."/>
            <person name="Yoshida Y."/>
            <person name="Fujiwara M."/>
            <person name="Mori M."/>
            <person name="Tomita M."/>
            <person name="Arakawa K."/>
        </authorList>
    </citation>
    <scope>NUCLEOTIDE SEQUENCE [LARGE SCALE GENOMIC DNA]</scope>
</reference>